<dbReference type="Gene3D" id="3.40.50.1100">
    <property type="match status" value="2"/>
</dbReference>
<keyword evidence="5" id="KW-1185">Reference proteome</keyword>
<dbReference type="RefSeq" id="WP_270082401.1">
    <property type="nucleotide sequence ID" value="NZ_CP115300.1"/>
</dbReference>
<evidence type="ECO:0000259" key="3">
    <source>
        <dbReference type="Pfam" id="PF00291"/>
    </source>
</evidence>
<evidence type="ECO:0000313" key="4">
    <source>
        <dbReference type="EMBL" id="WBO64743.1"/>
    </source>
</evidence>
<feature type="domain" description="Tryptophan synthase beta chain-like PALP" evidence="3">
    <location>
        <begin position="81"/>
        <end position="386"/>
    </location>
</feature>
<dbReference type="InterPro" id="IPR001926">
    <property type="entry name" value="TrpB-like_PALP"/>
</dbReference>
<name>A0ABY7P8X9_9ACTN</name>
<dbReference type="InterPro" id="IPR036052">
    <property type="entry name" value="TrpB-like_PALP_sf"/>
</dbReference>
<dbReference type="SUPFAM" id="SSF53686">
    <property type="entry name" value="Tryptophan synthase beta subunit-like PLP-dependent enzymes"/>
    <property type="match status" value="1"/>
</dbReference>
<reference evidence="4 5" key="1">
    <citation type="submission" date="2022-12" db="EMBL/GenBank/DDBJ databases">
        <authorList>
            <person name="Mo P."/>
        </authorList>
    </citation>
    <scope>NUCLEOTIDE SEQUENCE [LARGE SCALE GENOMIC DNA]</scope>
    <source>
        <strain evidence="4 5">HUAS 2-6</strain>
    </source>
</reference>
<sequence>MIRKIRGSATGPDKLVRYFCLLCGKEHPESPRTRCTACAGALDAFYDLDQAAVPQSRQGPDPLQHYFSLLPLRDRASARWGGEGNTPCFEVPELAAALGIGRLFFKDESVNPTRSTKDRVASLCLSRFAELGVRELVLSSTGNTSTAYARAAGLFPGFTLHIFVGREFVNRLNYPDHPNVTTHVVDGEFVTAGKVAQRFARESGLFWEGGFFNLARREGLKLAYLEAFDQMPVEPDFVFQAVSSGMGLLGAFKGAVEYRELGRLSKVPAFMAVQQASCAPMAHAFGEGAERIAPHHVIRNPTGLAYAILRGDPTGTYPYIRDLCLQSGGRILAAEEDRIRRARQMLVDTAGVRVCFASATALAGVLRAAETGALTRDSVALVNLTGGDRPVAQMPMSTKTWTEEGAPV</sequence>
<evidence type="ECO:0000313" key="5">
    <source>
        <dbReference type="Proteomes" id="UP001212326"/>
    </source>
</evidence>
<dbReference type="Pfam" id="PF00291">
    <property type="entry name" value="PALP"/>
    <property type="match status" value="1"/>
</dbReference>
<protein>
    <submittedName>
        <fullName evidence="4">Pyridoxal-phosphate dependent enzyme</fullName>
    </submittedName>
</protein>
<gene>
    <name evidence="4" type="ORF">O1G22_18815</name>
</gene>
<proteinExistence type="predicted"/>
<organism evidence="4 5">
    <name type="scientific">Streptomyces camelliae</name>
    <dbReference type="NCBI Taxonomy" id="3004093"/>
    <lineage>
        <taxon>Bacteria</taxon>
        <taxon>Bacillati</taxon>
        <taxon>Actinomycetota</taxon>
        <taxon>Actinomycetes</taxon>
        <taxon>Kitasatosporales</taxon>
        <taxon>Streptomycetaceae</taxon>
        <taxon>Streptomyces</taxon>
    </lineage>
</organism>
<keyword evidence="2" id="KW-0663">Pyridoxal phosphate</keyword>
<evidence type="ECO:0000256" key="1">
    <source>
        <dbReference type="ARBA" id="ARBA00001933"/>
    </source>
</evidence>
<accession>A0ABY7P8X9</accession>
<dbReference type="Proteomes" id="UP001212326">
    <property type="component" value="Chromosome"/>
</dbReference>
<dbReference type="EMBL" id="CP115300">
    <property type="protein sequence ID" value="WBO64743.1"/>
    <property type="molecule type" value="Genomic_DNA"/>
</dbReference>
<evidence type="ECO:0000256" key="2">
    <source>
        <dbReference type="ARBA" id="ARBA00022898"/>
    </source>
</evidence>
<comment type="cofactor">
    <cofactor evidence="1">
        <name>pyridoxal 5'-phosphate</name>
        <dbReference type="ChEBI" id="CHEBI:597326"/>
    </cofactor>
</comment>